<dbReference type="EMBL" id="FOPU01000021">
    <property type="protein sequence ID" value="SFH60038.1"/>
    <property type="molecule type" value="Genomic_DNA"/>
</dbReference>
<evidence type="ECO:0000313" key="5">
    <source>
        <dbReference type="Proteomes" id="UP000183635"/>
    </source>
</evidence>
<feature type="signal peptide" evidence="1">
    <location>
        <begin position="1"/>
        <end position="19"/>
    </location>
</feature>
<protein>
    <submittedName>
        <fullName evidence="4">Caspase domain-containing protein</fullName>
    </submittedName>
</protein>
<dbReference type="InterPro" id="IPR029030">
    <property type="entry name" value="Caspase-like_dom_sf"/>
</dbReference>
<gene>
    <name evidence="4" type="ORF">SAMN04488021_12114</name>
</gene>
<evidence type="ECO:0000259" key="2">
    <source>
        <dbReference type="Pfam" id="PF00656"/>
    </source>
</evidence>
<dbReference type="InterPro" id="IPR036366">
    <property type="entry name" value="PGBDSf"/>
</dbReference>
<organism evidence="4 5">
    <name type="scientific">Paracoccus aminovorans</name>
    <dbReference type="NCBI Taxonomy" id="34004"/>
    <lineage>
        <taxon>Bacteria</taxon>
        <taxon>Pseudomonadati</taxon>
        <taxon>Pseudomonadota</taxon>
        <taxon>Alphaproteobacteria</taxon>
        <taxon>Rhodobacterales</taxon>
        <taxon>Paracoccaceae</taxon>
        <taxon>Paracoccus</taxon>
    </lineage>
</organism>
<dbReference type="GO" id="GO:0006508">
    <property type="term" value="P:proteolysis"/>
    <property type="evidence" value="ECO:0007669"/>
    <property type="project" value="InterPro"/>
</dbReference>
<dbReference type="SUPFAM" id="SSF47090">
    <property type="entry name" value="PGBD-like"/>
    <property type="match status" value="2"/>
</dbReference>
<dbReference type="Pfam" id="PF00656">
    <property type="entry name" value="Peptidase_C14"/>
    <property type="match status" value="1"/>
</dbReference>
<dbReference type="GO" id="GO:0004197">
    <property type="term" value="F:cysteine-type endopeptidase activity"/>
    <property type="evidence" value="ECO:0007669"/>
    <property type="project" value="InterPro"/>
</dbReference>
<dbReference type="STRING" id="34004.SAMN04488021_12114"/>
<evidence type="ECO:0000256" key="1">
    <source>
        <dbReference type="SAM" id="SignalP"/>
    </source>
</evidence>
<dbReference type="AlphaFoldDB" id="A0A1I3BCM0"/>
<feature type="domain" description="Peptidoglycan binding-like" evidence="3">
    <location>
        <begin position="340"/>
        <end position="392"/>
    </location>
</feature>
<evidence type="ECO:0000259" key="3">
    <source>
        <dbReference type="Pfam" id="PF01471"/>
    </source>
</evidence>
<dbReference type="Gene3D" id="1.10.101.10">
    <property type="entry name" value="PGBD-like superfamily/PGBD"/>
    <property type="match status" value="2"/>
</dbReference>
<name>A0A1I3BCM0_9RHOB</name>
<dbReference type="SUPFAM" id="SSF52129">
    <property type="entry name" value="Caspase-like"/>
    <property type="match status" value="1"/>
</dbReference>
<sequence length="579" mass="61355">MRFAAVMLAVLAGTAPAWAENRAVIIGNANYESAPDLAGSDTAALAKALRAAGFTTQDGVDLTGEPLRRTLEALARADDRPGARIVALNGRFLHDAGETWFMGTDVGRPGPLSAGTQGVPLSLVMRLMAGGDPGAVLILGTDAQQSPHDPGLASGIGLTEAPEGVSVLTGTPEAGALALAELLRGGSLAQAAALDRALTLLPGSAGDLVPLGRAGSQAEDPLAGDRDAWARAAAADSAAAYQAYLREFPRGLYSAAAQERLAQVRDAAAGRNADRDAWAEAAAENRAAGYEAYLKRFPQGRYAQAARDRLEALHPPRPTPQPQVSPAAAAELALDLGPAERATLQRRLARLGHASGSADGVFGSRSRKAIASWQRANGLAPTGYLNRAQIQKIASQSQRAEDEVAARDRAYLQQTGAKGDAEGLRAYLKRYPDGLHAETARRQLAGLPGQGTQPDTPRGEEPTWQWARRQGSAAGYQTYLDRFPRGPHAAEARDRLATLRAGIEAARREEDSLRLNPSTRRLVEERLRLAGMRPGPVDGQFTAQTRDALRRYQAARNLRVTGYLTQQTVASLLQDAVLR</sequence>
<evidence type="ECO:0000313" key="4">
    <source>
        <dbReference type="EMBL" id="SFH60038.1"/>
    </source>
</evidence>
<reference evidence="4 5" key="1">
    <citation type="submission" date="2016-10" db="EMBL/GenBank/DDBJ databases">
        <authorList>
            <person name="de Groot N.N."/>
        </authorList>
    </citation>
    <scope>NUCLEOTIDE SEQUENCE [LARGE SCALE GENOMIC DNA]</scope>
    <source>
        <strain evidence="4 5">DSM 8537</strain>
    </source>
</reference>
<dbReference type="Gene3D" id="3.40.50.1460">
    <property type="match status" value="1"/>
</dbReference>
<dbReference type="Pfam" id="PF01471">
    <property type="entry name" value="PG_binding_1"/>
    <property type="match status" value="2"/>
</dbReference>
<keyword evidence="5" id="KW-1185">Reference proteome</keyword>
<dbReference type="Proteomes" id="UP000183635">
    <property type="component" value="Unassembled WGS sequence"/>
</dbReference>
<keyword evidence="1" id="KW-0732">Signal</keyword>
<dbReference type="InterPro" id="IPR011600">
    <property type="entry name" value="Pept_C14_caspase"/>
</dbReference>
<accession>A0A1I3BCM0</accession>
<feature type="domain" description="Peptidase C14 caspase" evidence="2">
    <location>
        <begin position="22"/>
        <end position="83"/>
    </location>
</feature>
<dbReference type="RefSeq" id="WP_074968479.1">
    <property type="nucleotide sequence ID" value="NZ_CBCRYP010000006.1"/>
</dbReference>
<proteinExistence type="predicted"/>
<feature type="domain" description="Peptidoglycan binding-like" evidence="3">
    <location>
        <begin position="520"/>
        <end position="572"/>
    </location>
</feature>
<feature type="chain" id="PRO_5010344028" evidence="1">
    <location>
        <begin position="20"/>
        <end position="579"/>
    </location>
</feature>
<dbReference type="InterPro" id="IPR002477">
    <property type="entry name" value="Peptidoglycan-bd-like"/>
</dbReference>
<dbReference type="InterPro" id="IPR036365">
    <property type="entry name" value="PGBD-like_sf"/>
</dbReference>